<evidence type="ECO:0000256" key="1">
    <source>
        <dbReference type="ARBA" id="ARBA00022723"/>
    </source>
</evidence>
<gene>
    <name evidence="3" type="ORF">F2P47_02085</name>
</gene>
<dbReference type="EMBL" id="WESC01000002">
    <property type="protein sequence ID" value="KAB7742088.1"/>
    <property type="molecule type" value="Genomic_DNA"/>
</dbReference>
<dbReference type="RefSeq" id="WP_152214510.1">
    <property type="nucleotide sequence ID" value="NZ_WESC01000002.1"/>
</dbReference>
<name>A0A6N6VL90_9HYPH</name>
<dbReference type="Proteomes" id="UP000468901">
    <property type="component" value="Unassembled WGS sequence"/>
</dbReference>
<dbReference type="GO" id="GO:0004493">
    <property type="term" value="F:methylmalonyl-CoA epimerase activity"/>
    <property type="evidence" value="ECO:0007669"/>
    <property type="project" value="TreeGrafter"/>
</dbReference>
<dbReference type="InterPro" id="IPR029068">
    <property type="entry name" value="Glyas_Bleomycin-R_OHBP_Dase"/>
</dbReference>
<dbReference type="InterPro" id="IPR004360">
    <property type="entry name" value="Glyas_Fos-R_dOase_dom"/>
</dbReference>
<dbReference type="Pfam" id="PF00903">
    <property type="entry name" value="Glyoxalase"/>
    <property type="match status" value="1"/>
</dbReference>
<dbReference type="PROSITE" id="PS51819">
    <property type="entry name" value="VOC"/>
    <property type="match status" value="2"/>
</dbReference>
<proteinExistence type="predicted"/>
<dbReference type="Gene3D" id="3.10.180.10">
    <property type="entry name" value="2,3-Dihydroxybiphenyl 1,2-Dioxygenase, domain 1"/>
    <property type="match status" value="2"/>
</dbReference>
<keyword evidence="4" id="KW-1185">Reference proteome</keyword>
<reference evidence="3 4" key="1">
    <citation type="submission" date="2019-09" db="EMBL/GenBank/DDBJ databases">
        <title>Parvibaculum sedimenti sp. nov., isolated from sediment.</title>
        <authorList>
            <person name="Wang Y."/>
        </authorList>
    </citation>
    <scope>NUCLEOTIDE SEQUENCE [LARGE SCALE GENOMIC DNA]</scope>
    <source>
        <strain evidence="3 4">HXT-9</strain>
    </source>
</reference>
<evidence type="ECO:0000259" key="2">
    <source>
        <dbReference type="PROSITE" id="PS51819"/>
    </source>
</evidence>
<dbReference type="InterPro" id="IPR037523">
    <property type="entry name" value="VOC_core"/>
</dbReference>
<dbReference type="AlphaFoldDB" id="A0A6N6VL90"/>
<keyword evidence="1" id="KW-0479">Metal-binding</keyword>
<evidence type="ECO:0000313" key="4">
    <source>
        <dbReference type="Proteomes" id="UP000468901"/>
    </source>
</evidence>
<dbReference type="InterPro" id="IPR051785">
    <property type="entry name" value="MMCE/EMCE_epimerase"/>
</dbReference>
<sequence>MIRVADIAYVRFRAPDLDQMETFLGEFGMVCADRNEQMLHMRGSDTRPFVHVTVKGEAGFDGLAFQAESLDDLQRLADAEGVAVEDHEAPGAGKIVRLRDPDGFLVEVVAGENRAAQLPVLRHPVLNEGEARRRMGEPLRISGGPSQVKRLGHCVINVTDFRKSEDWYKSRFGLVTSDEIELAPDMALGAFLRCDRGKMHVDHHTLFLVGTGQPGFNHAAFEVANFDDLMAGHDHLAKAGRRHEWGVGRHLLGSQIFDYWRDPWGHTVEHWTDGDLFNNETPPNKAGLAELMAAQWGPDAPPTMGS</sequence>
<evidence type="ECO:0000313" key="3">
    <source>
        <dbReference type="EMBL" id="KAB7742088.1"/>
    </source>
</evidence>
<protein>
    <submittedName>
        <fullName evidence="3">Glyoxalase</fullName>
    </submittedName>
</protein>
<dbReference type="PANTHER" id="PTHR43048">
    <property type="entry name" value="METHYLMALONYL-COA EPIMERASE"/>
    <property type="match status" value="1"/>
</dbReference>
<dbReference type="PANTHER" id="PTHR43048:SF3">
    <property type="entry name" value="METHYLMALONYL-COA EPIMERASE, MITOCHONDRIAL"/>
    <property type="match status" value="1"/>
</dbReference>
<comment type="caution">
    <text evidence="3">The sequence shown here is derived from an EMBL/GenBank/DDBJ whole genome shotgun (WGS) entry which is preliminary data.</text>
</comment>
<accession>A0A6N6VL90</accession>
<dbReference type="SUPFAM" id="SSF54593">
    <property type="entry name" value="Glyoxalase/Bleomycin resistance protein/Dihydroxybiphenyl dioxygenase"/>
    <property type="match status" value="1"/>
</dbReference>
<dbReference type="GO" id="GO:0046872">
    <property type="term" value="F:metal ion binding"/>
    <property type="evidence" value="ECO:0007669"/>
    <property type="project" value="UniProtKB-KW"/>
</dbReference>
<feature type="domain" description="VOC" evidence="2">
    <location>
        <begin position="6"/>
        <end position="111"/>
    </location>
</feature>
<dbReference type="GO" id="GO:0046491">
    <property type="term" value="P:L-methylmalonyl-CoA metabolic process"/>
    <property type="evidence" value="ECO:0007669"/>
    <property type="project" value="TreeGrafter"/>
</dbReference>
<organism evidence="3 4">
    <name type="scientific">Parvibaculum sedimenti</name>
    <dbReference type="NCBI Taxonomy" id="2608632"/>
    <lineage>
        <taxon>Bacteria</taxon>
        <taxon>Pseudomonadati</taxon>
        <taxon>Pseudomonadota</taxon>
        <taxon>Alphaproteobacteria</taxon>
        <taxon>Hyphomicrobiales</taxon>
        <taxon>Parvibaculaceae</taxon>
        <taxon>Parvibaculum</taxon>
    </lineage>
</organism>
<feature type="domain" description="VOC" evidence="2">
    <location>
        <begin position="150"/>
        <end position="273"/>
    </location>
</feature>